<dbReference type="SMART" id="SM00855">
    <property type="entry name" value="PGAM"/>
    <property type="match status" value="1"/>
</dbReference>
<evidence type="ECO:0000256" key="7">
    <source>
        <dbReference type="PIRSR" id="PIRSR613078-2"/>
    </source>
</evidence>
<comment type="function">
    <text evidence="5 9">Catalyzes the interconversion of 2-phosphoglycerate and 3-phosphoglycerate.</text>
</comment>
<feature type="binding site" evidence="5 7">
    <location>
        <begin position="8"/>
        <end position="15"/>
    </location>
    <ligand>
        <name>substrate</name>
    </ligand>
</feature>
<accession>B4RHZ6</accession>
<keyword evidence="11" id="KW-1185">Reference proteome</keyword>
<dbReference type="GO" id="GO:0004619">
    <property type="term" value="F:phosphoglycerate mutase activity"/>
    <property type="evidence" value="ECO:0007669"/>
    <property type="project" value="UniProtKB-UniRule"/>
</dbReference>
<dbReference type="eggNOG" id="COG0588">
    <property type="taxonomic scope" value="Bacteria"/>
</dbReference>
<keyword evidence="4 5" id="KW-0413">Isomerase</keyword>
<dbReference type="GO" id="GO:0006094">
    <property type="term" value="P:gluconeogenesis"/>
    <property type="evidence" value="ECO:0007669"/>
    <property type="project" value="UniProtKB-UniRule"/>
</dbReference>
<dbReference type="PANTHER" id="PTHR11931">
    <property type="entry name" value="PHOSPHOGLYCERATE MUTASE"/>
    <property type="match status" value="1"/>
</dbReference>
<dbReference type="PIRSF" id="PIRSF000709">
    <property type="entry name" value="6PFK_2-Ptase"/>
    <property type="match status" value="1"/>
</dbReference>
<feature type="binding site" evidence="5 7">
    <location>
        <begin position="114"/>
        <end position="115"/>
    </location>
    <ligand>
        <name>substrate</name>
    </ligand>
</feature>
<dbReference type="SUPFAM" id="SSF53254">
    <property type="entry name" value="Phosphoglycerate mutase-like"/>
    <property type="match status" value="1"/>
</dbReference>
<dbReference type="Gene3D" id="3.40.50.1240">
    <property type="entry name" value="Phosphoglycerate mutase-like"/>
    <property type="match status" value="1"/>
</dbReference>
<comment type="catalytic activity">
    <reaction evidence="5 9">
        <text>(2R)-2-phosphoglycerate = (2R)-3-phosphoglycerate</text>
        <dbReference type="Rhea" id="RHEA:15901"/>
        <dbReference type="ChEBI" id="CHEBI:58272"/>
        <dbReference type="ChEBI" id="CHEBI:58289"/>
        <dbReference type="EC" id="5.4.2.11"/>
    </reaction>
</comment>
<dbReference type="UniPathway" id="UPA00109">
    <property type="reaction ID" value="UER00186"/>
</dbReference>
<gene>
    <name evidence="5" type="primary">gpmA</name>
    <name evidence="10" type="ordered locus">PHZ_p0028</name>
</gene>
<feature type="binding site" evidence="5 7">
    <location>
        <position position="98"/>
    </location>
    <ligand>
        <name>substrate</name>
    </ligand>
</feature>
<protein>
    <recommendedName>
        <fullName evidence="5 9">2,3-bisphosphoglycerate-dependent phosphoglycerate mutase</fullName>
        <shortName evidence="5">BPG-dependent PGAM</shortName>
        <shortName evidence="5">PGAM</shortName>
        <shortName evidence="5">Phosphoglyceromutase</shortName>
        <shortName evidence="5">dPGM</shortName>
        <ecNumber evidence="5 9">5.4.2.11</ecNumber>
    </recommendedName>
</protein>
<evidence type="ECO:0000256" key="9">
    <source>
        <dbReference type="RuleBase" id="RU004512"/>
    </source>
</evidence>
<evidence type="ECO:0000256" key="8">
    <source>
        <dbReference type="PIRSR" id="PIRSR613078-3"/>
    </source>
</evidence>
<comment type="pathway">
    <text evidence="5 9">Carbohydrate degradation; glycolysis; pyruvate from D-glyceraldehyde 3-phosphate: step 3/5.</text>
</comment>
<dbReference type="HOGENOM" id="CLU_033323_1_1_5"/>
<evidence type="ECO:0000256" key="2">
    <source>
        <dbReference type="ARBA" id="ARBA00022432"/>
    </source>
</evidence>
<feature type="active site" description="Proton donor/acceptor" evidence="5 6">
    <location>
        <position position="87"/>
    </location>
</feature>
<dbReference type="EC" id="5.4.2.11" evidence="5 9"/>
<dbReference type="InterPro" id="IPR013078">
    <property type="entry name" value="His_Pase_superF_clade-1"/>
</dbReference>
<dbReference type="Proteomes" id="UP000001868">
    <property type="component" value="Plasmid pHLK1"/>
</dbReference>
<dbReference type="AlphaFoldDB" id="B4RHZ6"/>
<evidence type="ECO:0000256" key="5">
    <source>
        <dbReference type="HAMAP-Rule" id="MF_01039"/>
    </source>
</evidence>
<dbReference type="PROSITE" id="PS00175">
    <property type="entry name" value="PG_MUTASE"/>
    <property type="match status" value="1"/>
</dbReference>
<geneLocation type="plasmid" evidence="11">
    <name>pHLK1</name>
</geneLocation>
<evidence type="ECO:0000256" key="6">
    <source>
        <dbReference type="PIRSR" id="PIRSR613078-1"/>
    </source>
</evidence>
<dbReference type="RefSeq" id="WP_012520271.1">
    <property type="nucleotide sequence ID" value="NC_011143.1"/>
</dbReference>
<sequence length="235" mass="26293">MARLILLRHGESQWNATNRFTGWANVDLTAAGEAQALWAGRLLAAHELRVATAFTSVLTRAIRTLWIALHASGQAFVPEHKTWRLNERHYGGLTGLDKTEAAKRFGAEQVARWRRGYADRPPPMNDPEHARLQADRRYRDTPVPRTESLKDVVARLGPWRAELDRALEAGPVLVVAHGNSLRALVSQLLRLDPAQVPGFEIPLANPLLMELDPDGRAREPRYLDADRAARLPHPA</sequence>
<dbReference type="HAMAP" id="MF_01039">
    <property type="entry name" value="PGAM_GpmA"/>
    <property type="match status" value="1"/>
</dbReference>
<dbReference type="NCBIfam" id="TIGR01258">
    <property type="entry name" value="pgm_1"/>
    <property type="match status" value="1"/>
</dbReference>
<feature type="binding site" evidence="5 7">
    <location>
        <begin position="178"/>
        <end position="179"/>
    </location>
    <ligand>
        <name>substrate</name>
    </ligand>
</feature>
<comment type="similarity">
    <text evidence="1 5">Belongs to the phosphoglycerate mutase family. BPG-dependent PGAM subfamily.</text>
</comment>
<keyword evidence="3 5" id="KW-0324">Glycolysis</keyword>
<organism evidence="10 11">
    <name type="scientific">Phenylobacterium zucineum (strain HLK1)</name>
    <dbReference type="NCBI Taxonomy" id="450851"/>
    <lineage>
        <taxon>Bacteria</taxon>
        <taxon>Pseudomonadati</taxon>
        <taxon>Pseudomonadota</taxon>
        <taxon>Alphaproteobacteria</taxon>
        <taxon>Caulobacterales</taxon>
        <taxon>Caulobacteraceae</taxon>
        <taxon>Phenylobacterium</taxon>
    </lineage>
</organism>
<feature type="binding site" evidence="5 7">
    <location>
        <position position="60"/>
    </location>
    <ligand>
        <name>substrate</name>
    </ligand>
</feature>
<proteinExistence type="inferred from homology"/>
<evidence type="ECO:0000256" key="3">
    <source>
        <dbReference type="ARBA" id="ARBA00023152"/>
    </source>
</evidence>
<keyword evidence="10" id="KW-0614">Plasmid</keyword>
<name>B4RHZ6_PHEZH</name>
<dbReference type="GO" id="GO:0006096">
    <property type="term" value="P:glycolytic process"/>
    <property type="evidence" value="ECO:0007669"/>
    <property type="project" value="UniProtKB-UniRule"/>
</dbReference>
<dbReference type="OrthoDB" id="9781415at2"/>
<keyword evidence="2 5" id="KW-0312">Gluconeogenesis</keyword>
<comment type="subunit">
    <text evidence="5">Homodimer.</text>
</comment>
<reference evidence="10 11" key="1">
    <citation type="journal article" date="2008" name="BMC Genomics">
        <title>Complete genome of Phenylobacterium zucineum - a novel facultative intracellular bacterium isolated from human erythroleukemia cell line K562.</title>
        <authorList>
            <person name="Luo Y."/>
            <person name="Xu X."/>
            <person name="Ding Z."/>
            <person name="Liu Z."/>
            <person name="Zhang B."/>
            <person name="Yan Z."/>
            <person name="Sun J."/>
            <person name="Hu S."/>
            <person name="Hu X."/>
        </authorList>
    </citation>
    <scope>NUCLEOTIDE SEQUENCE [LARGE SCALE GENOMIC DNA]</scope>
    <source>
        <strain evidence="11">HLK1</strain>
        <plasmid evidence="11">HLK1</plasmid>
        <plasmid evidence="11">Plasmid pHLK1</plasmid>
    </source>
</reference>
<dbReference type="InterPro" id="IPR029033">
    <property type="entry name" value="His_PPase_superfam"/>
</dbReference>
<evidence type="ECO:0000313" key="11">
    <source>
        <dbReference type="Proteomes" id="UP000001868"/>
    </source>
</evidence>
<dbReference type="CDD" id="cd07067">
    <property type="entry name" value="HP_PGM_like"/>
    <property type="match status" value="1"/>
</dbReference>
<dbReference type="InterPro" id="IPR005952">
    <property type="entry name" value="Phosphogly_mut1"/>
</dbReference>
<feature type="binding site" evidence="5 7">
    <location>
        <begin position="87"/>
        <end position="90"/>
    </location>
    <ligand>
        <name>substrate</name>
    </ligand>
</feature>
<evidence type="ECO:0000256" key="4">
    <source>
        <dbReference type="ARBA" id="ARBA00023235"/>
    </source>
</evidence>
<dbReference type="KEGG" id="pzu:PHZ_p0028"/>
<feature type="active site" description="Tele-phosphohistidine intermediate" evidence="5 6">
    <location>
        <position position="9"/>
    </location>
</feature>
<feature type="binding site" evidence="5 7">
    <location>
        <begin position="21"/>
        <end position="22"/>
    </location>
    <ligand>
        <name>substrate</name>
    </ligand>
</feature>
<feature type="site" description="Transition state stabilizer" evidence="5 8">
    <location>
        <position position="177"/>
    </location>
</feature>
<evidence type="ECO:0000256" key="1">
    <source>
        <dbReference type="ARBA" id="ARBA00006717"/>
    </source>
</evidence>
<dbReference type="EMBL" id="CP000748">
    <property type="protein sequence ID" value="ACG79971.1"/>
    <property type="molecule type" value="Genomic_DNA"/>
</dbReference>
<dbReference type="Pfam" id="PF00300">
    <property type="entry name" value="His_Phos_1"/>
    <property type="match status" value="2"/>
</dbReference>
<dbReference type="InterPro" id="IPR001345">
    <property type="entry name" value="PG/BPGM_mutase_AS"/>
</dbReference>
<evidence type="ECO:0000313" key="10">
    <source>
        <dbReference type="EMBL" id="ACG79971.1"/>
    </source>
</evidence>